<evidence type="ECO:0000256" key="7">
    <source>
        <dbReference type="RuleBase" id="RU000461"/>
    </source>
</evidence>
<dbReference type="SUPFAM" id="SSF48264">
    <property type="entry name" value="Cytochrome P450"/>
    <property type="match status" value="1"/>
</dbReference>
<dbReference type="GO" id="GO:0004497">
    <property type="term" value="F:monooxygenase activity"/>
    <property type="evidence" value="ECO:0007669"/>
    <property type="project" value="UniProtKB-KW"/>
</dbReference>
<dbReference type="PROSITE" id="PS00086">
    <property type="entry name" value="CYTOCHROME_P450"/>
    <property type="match status" value="1"/>
</dbReference>
<dbReference type="AlphaFoldDB" id="A0A934QVS6"/>
<dbReference type="InterPro" id="IPR017972">
    <property type="entry name" value="Cyt_P450_CS"/>
</dbReference>
<proteinExistence type="inferred from homology"/>
<dbReference type="FunFam" id="1.10.630.10:FF:000018">
    <property type="entry name" value="Cytochrome P450 monooxygenase"/>
    <property type="match status" value="1"/>
</dbReference>
<dbReference type="Gene3D" id="1.10.630.10">
    <property type="entry name" value="Cytochrome P450"/>
    <property type="match status" value="1"/>
</dbReference>
<evidence type="ECO:0000313" key="9">
    <source>
        <dbReference type="Proteomes" id="UP000635245"/>
    </source>
</evidence>
<evidence type="ECO:0000256" key="2">
    <source>
        <dbReference type="ARBA" id="ARBA00022617"/>
    </source>
</evidence>
<dbReference type="Pfam" id="PF00067">
    <property type="entry name" value="p450"/>
    <property type="match status" value="1"/>
</dbReference>
<protein>
    <submittedName>
        <fullName evidence="8">Cytochrome P450</fullName>
    </submittedName>
</protein>
<comment type="caution">
    <text evidence="8">The sequence shown here is derived from an EMBL/GenBank/DDBJ whole genome shotgun (WGS) entry which is preliminary data.</text>
</comment>
<dbReference type="CDD" id="cd11031">
    <property type="entry name" value="Cyp158A-like"/>
    <property type="match status" value="1"/>
</dbReference>
<dbReference type="InterPro" id="IPR002397">
    <property type="entry name" value="Cyt_P450_B"/>
</dbReference>
<keyword evidence="9" id="KW-1185">Reference proteome</keyword>
<name>A0A934QVS6_9PSEU</name>
<gene>
    <name evidence="8" type="ORF">JHE00_24285</name>
</gene>
<evidence type="ECO:0000256" key="1">
    <source>
        <dbReference type="ARBA" id="ARBA00010617"/>
    </source>
</evidence>
<dbReference type="Proteomes" id="UP000635245">
    <property type="component" value="Unassembled WGS sequence"/>
</dbReference>
<sequence length="410" mass="44899">MEDHVTTTETGTCPFAHTYPLGEAAELDFDPGYAELRREEPLARIQMPYGEEGWLVTRYDDVRTVLSDPRFSRAAVVGADIPRTVPERPGRPETIVNIDPPEHGRLRRLVAATFTARRMEQMRPHVEEIADRLVDELIEGGKPGELVSTVSMPLPVVVICEMLGVPLEGRDIFRAGADAALSTSAIPVERRQQAFVDLSNYIASLIDERRNRPEGPGDDLIGGLIQARDGDGDRLSEPEMVSLGVAILVAGHETTMNMIGNMVYTLLSDRSRWEALVANPDGVPAAVEEMLRFTPLGRQGGQPRIATEDVELTGGTVRAGEAVLVSTNAANRDPEVFEHPEELRLDRTPGAHVAFGFGPHHCLGASLARMELQTVLRTLATKLPTLDVSGDVEWRTTSIVRGPARLTVTW</sequence>
<keyword evidence="5 7" id="KW-0408">Iron</keyword>
<evidence type="ECO:0000256" key="6">
    <source>
        <dbReference type="ARBA" id="ARBA00023033"/>
    </source>
</evidence>
<evidence type="ECO:0000256" key="4">
    <source>
        <dbReference type="ARBA" id="ARBA00023002"/>
    </source>
</evidence>
<dbReference type="PANTHER" id="PTHR46696">
    <property type="entry name" value="P450, PUTATIVE (EUROFUNG)-RELATED"/>
    <property type="match status" value="1"/>
</dbReference>
<dbReference type="GO" id="GO:0005506">
    <property type="term" value="F:iron ion binding"/>
    <property type="evidence" value="ECO:0007669"/>
    <property type="project" value="InterPro"/>
</dbReference>
<dbReference type="GO" id="GO:0016705">
    <property type="term" value="F:oxidoreductase activity, acting on paired donors, with incorporation or reduction of molecular oxygen"/>
    <property type="evidence" value="ECO:0007669"/>
    <property type="project" value="InterPro"/>
</dbReference>
<evidence type="ECO:0000256" key="5">
    <source>
        <dbReference type="ARBA" id="ARBA00023004"/>
    </source>
</evidence>
<keyword evidence="4 7" id="KW-0560">Oxidoreductase</keyword>
<accession>A0A934QVS6</accession>
<dbReference type="PRINTS" id="PR00359">
    <property type="entry name" value="BP450"/>
</dbReference>
<dbReference type="GO" id="GO:0020037">
    <property type="term" value="F:heme binding"/>
    <property type="evidence" value="ECO:0007669"/>
    <property type="project" value="InterPro"/>
</dbReference>
<comment type="similarity">
    <text evidence="1 7">Belongs to the cytochrome P450 family.</text>
</comment>
<dbReference type="EMBL" id="JAENJH010000006">
    <property type="protein sequence ID" value="MBK1787455.1"/>
    <property type="molecule type" value="Genomic_DNA"/>
</dbReference>
<keyword evidence="3 7" id="KW-0479">Metal-binding</keyword>
<dbReference type="InterPro" id="IPR036396">
    <property type="entry name" value="Cyt_P450_sf"/>
</dbReference>
<organism evidence="8 9">
    <name type="scientific">Prauserella cavernicola</name>
    <dbReference type="NCBI Taxonomy" id="2800127"/>
    <lineage>
        <taxon>Bacteria</taxon>
        <taxon>Bacillati</taxon>
        <taxon>Actinomycetota</taxon>
        <taxon>Actinomycetes</taxon>
        <taxon>Pseudonocardiales</taxon>
        <taxon>Pseudonocardiaceae</taxon>
        <taxon>Prauserella</taxon>
    </lineage>
</organism>
<dbReference type="PANTHER" id="PTHR46696:SF1">
    <property type="entry name" value="CYTOCHROME P450 YJIB-RELATED"/>
    <property type="match status" value="1"/>
</dbReference>
<keyword evidence="6 7" id="KW-0503">Monooxygenase</keyword>
<evidence type="ECO:0000313" key="8">
    <source>
        <dbReference type="EMBL" id="MBK1787455.1"/>
    </source>
</evidence>
<dbReference type="InterPro" id="IPR001128">
    <property type="entry name" value="Cyt_P450"/>
</dbReference>
<reference evidence="8" key="1">
    <citation type="submission" date="2020-12" db="EMBL/GenBank/DDBJ databases">
        <title>Prauserella sp. ASG 168, a novel actinomycete isolated from cave rock.</title>
        <authorList>
            <person name="Suriyachadkun C."/>
        </authorList>
    </citation>
    <scope>NUCLEOTIDE SEQUENCE</scope>
    <source>
        <strain evidence="8">ASG 168</strain>
    </source>
</reference>
<evidence type="ECO:0000256" key="3">
    <source>
        <dbReference type="ARBA" id="ARBA00022723"/>
    </source>
</evidence>
<keyword evidence="2 7" id="KW-0349">Heme</keyword>
<dbReference type="PRINTS" id="PR00385">
    <property type="entry name" value="P450"/>
</dbReference>